<dbReference type="GeneID" id="29773832"/>
<protein>
    <submittedName>
        <fullName evidence="2">Uncharacterized protein</fullName>
    </submittedName>
</protein>
<evidence type="ECO:0000313" key="2">
    <source>
        <dbReference type="EMBL" id="KYN93470.1"/>
    </source>
</evidence>
<dbReference type="EMBL" id="LVLB01000148">
    <property type="protein sequence ID" value="KYN93470.1"/>
    <property type="molecule type" value="Genomic_DNA"/>
</dbReference>
<evidence type="ECO:0000313" key="3">
    <source>
        <dbReference type="Proteomes" id="UP000076004"/>
    </source>
</evidence>
<reference evidence="2 3" key="1">
    <citation type="journal article" date="2016" name="Nat. Commun.">
        <title>Genomes of cryptic chimpanzee Plasmodium species reveal key evolutionary events leading to human malaria.</title>
        <authorList>
            <person name="Sundararaman S.A."/>
            <person name="Plenderleith L.J."/>
            <person name="Liu W."/>
            <person name="Loy D.E."/>
            <person name="Learn G.H."/>
            <person name="Li Y."/>
            <person name="Shaw K.S."/>
            <person name="Ayouba A."/>
            <person name="Peeters M."/>
            <person name="Speede S."/>
            <person name="Shaw G.M."/>
            <person name="Bushman F.D."/>
            <person name="Brisson D."/>
            <person name="Rayner J.C."/>
            <person name="Sharp P.M."/>
            <person name="Hahn B.H."/>
        </authorList>
    </citation>
    <scope>NUCLEOTIDE SEQUENCE [LARGE SCALE GENOMIC DNA]</scope>
    <source>
        <strain evidence="2 3">SY75</strain>
    </source>
</reference>
<accession>A0A151L3E3</accession>
<evidence type="ECO:0000256" key="1">
    <source>
        <dbReference type="SAM" id="SignalP"/>
    </source>
</evidence>
<gene>
    <name evidence="2" type="ORF">PGSY75_0012400</name>
</gene>
<dbReference type="AlphaFoldDB" id="A0A151L3E3"/>
<dbReference type="VEuPathDB" id="PlasmoDB:PGABG01_1034100"/>
<dbReference type="RefSeq" id="XP_018638955.1">
    <property type="nucleotide sequence ID" value="XM_018783262.1"/>
</dbReference>
<dbReference type="KEGG" id="pgab:PGSY75_0012400"/>
<comment type="caution">
    <text evidence="2">The sequence shown here is derived from an EMBL/GenBank/DDBJ whole genome shotgun (WGS) entry which is preliminary data.</text>
</comment>
<sequence length="207" mass="23999">MMNFFYIIFLLFLINLYICETYGALSENIESAEEIDTLKTSLRNGHLNNTYFNEENNNLNIGNEINNTNYKEVTEESKEELYDINENIFPDYFFLDIVTENQEQKNEEVPVKTEVVSDEEELETESVIEEVEVETESINDEGETESVIEEIEIETESINDEGETETVIEEIEIETESINDEGETETVIEEIEIETESINSSDLKESH</sequence>
<organism evidence="2 3">
    <name type="scientific">Plasmodium gaboni</name>
    <dbReference type="NCBI Taxonomy" id="647221"/>
    <lineage>
        <taxon>Eukaryota</taxon>
        <taxon>Sar</taxon>
        <taxon>Alveolata</taxon>
        <taxon>Apicomplexa</taxon>
        <taxon>Aconoidasida</taxon>
        <taxon>Haemosporida</taxon>
        <taxon>Plasmodiidae</taxon>
        <taxon>Plasmodium</taxon>
        <taxon>Plasmodium (Laverania)</taxon>
    </lineage>
</organism>
<dbReference type="VEuPathDB" id="PlasmoDB:PGSY75_0012400"/>
<feature type="signal peptide" evidence="1">
    <location>
        <begin position="1"/>
        <end position="23"/>
    </location>
</feature>
<feature type="chain" id="PRO_5007583906" evidence="1">
    <location>
        <begin position="24"/>
        <end position="207"/>
    </location>
</feature>
<proteinExistence type="predicted"/>
<name>A0A151L3E3_9APIC</name>
<keyword evidence="1" id="KW-0732">Signal</keyword>
<dbReference type="Proteomes" id="UP000076004">
    <property type="component" value="Unassembled WGS sequence"/>
</dbReference>